<evidence type="ECO:0000313" key="1">
    <source>
        <dbReference type="EMBL" id="ALC49522.1"/>
    </source>
</evidence>
<dbReference type="AlphaFoldDB" id="A0A0M4EVZ0"/>
<evidence type="ECO:0000313" key="2">
    <source>
        <dbReference type="Proteomes" id="UP000494163"/>
    </source>
</evidence>
<dbReference type="EMBL" id="CP012528">
    <property type="protein sequence ID" value="ALC49522.1"/>
    <property type="molecule type" value="Genomic_DNA"/>
</dbReference>
<keyword evidence="2" id="KW-1185">Reference proteome</keyword>
<proteinExistence type="predicted"/>
<gene>
    <name evidence="1" type="ORF">Dbus_chrXg1378</name>
</gene>
<sequence length="167" mass="18107">MMVQICHTGELKKIVKRYRKASLVFSLKVERGTVGGYFFCVSCRLLMRREASASRIRIGCGACPTLWRQLSLRLLLMTTLLLLHGRALASTSSRPLALPSSSPTSTCLSTACNGCLHCCCFRIRIAAACGMNRARRMPIRGAGSNSCFIGCNCEKGDLGVGLGWVGL</sequence>
<reference evidence="1 2" key="1">
    <citation type="submission" date="2015-08" db="EMBL/GenBank/DDBJ databases">
        <title>Ancestral chromatin configuration constrains chromatin evolution on differentiating sex chromosomes in Drosophila.</title>
        <authorList>
            <person name="Zhou Q."/>
            <person name="Bachtrog D."/>
        </authorList>
    </citation>
    <scope>NUCLEOTIDE SEQUENCE [LARGE SCALE GENOMIC DNA]</scope>
    <source>
        <tissue evidence="1">Whole larvae</tissue>
    </source>
</reference>
<dbReference type="Proteomes" id="UP000494163">
    <property type="component" value="Chromosome X"/>
</dbReference>
<accession>A0A0M4EVZ0</accession>
<organism evidence="1 2">
    <name type="scientific">Drosophila busckii</name>
    <name type="common">Fruit fly</name>
    <dbReference type="NCBI Taxonomy" id="30019"/>
    <lineage>
        <taxon>Eukaryota</taxon>
        <taxon>Metazoa</taxon>
        <taxon>Ecdysozoa</taxon>
        <taxon>Arthropoda</taxon>
        <taxon>Hexapoda</taxon>
        <taxon>Insecta</taxon>
        <taxon>Pterygota</taxon>
        <taxon>Neoptera</taxon>
        <taxon>Endopterygota</taxon>
        <taxon>Diptera</taxon>
        <taxon>Brachycera</taxon>
        <taxon>Muscomorpha</taxon>
        <taxon>Ephydroidea</taxon>
        <taxon>Drosophilidae</taxon>
        <taxon>Drosophila</taxon>
    </lineage>
</organism>
<protein>
    <submittedName>
        <fullName evidence="1">Ilp6</fullName>
    </submittedName>
</protein>
<name>A0A0M4EVZ0_DROBS</name>